<gene>
    <name evidence="4" type="ORF">ISU07_14235</name>
</gene>
<name>A0A930VB62_9ACTN</name>
<keyword evidence="3" id="KW-0732">Signal</keyword>
<evidence type="ECO:0000256" key="1">
    <source>
        <dbReference type="ARBA" id="ARBA00008520"/>
    </source>
</evidence>
<dbReference type="InterPro" id="IPR006059">
    <property type="entry name" value="SBP"/>
</dbReference>
<dbReference type="Gene3D" id="3.40.190.10">
    <property type="entry name" value="Periplasmic binding protein-like II"/>
    <property type="match status" value="2"/>
</dbReference>
<dbReference type="EMBL" id="JADKPN010000008">
    <property type="protein sequence ID" value="MBF4764289.1"/>
    <property type="molecule type" value="Genomic_DNA"/>
</dbReference>
<organism evidence="4 5">
    <name type="scientific">Nocardioides islandensis</name>
    <dbReference type="NCBI Taxonomy" id="433663"/>
    <lineage>
        <taxon>Bacteria</taxon>
        <taxon>Bacillati</taxon>
        <taxon>Actinomycetota</taxon>
        <taxon>Actinomycetes</taxon>
        <taxon>Propionibacteriales</taxon>
        <taxon>Nocardioidaceae</taxon>
        <taxon>Nocardioides</taxon>
    </lineage>
</organism>
<dbReference type="Pfam" id="PF13416">
    <property type="entry name" value="SBP_bac_8"/>
    <property type="match status" value="1"/>
</dbReference>
<evidence type="ECO:0000256" key="3">
    <source>
        <dbReference type="SAM" id="SignalP"/>
    </source>
</evidence>
<comment type="similarity">
    <text evidence="1">Belongs to the bacterial solute-binding protein 1 family.</text>
</comment>
<keyword evidence="5" id="KW-1185">Reference proteome</keyword>
<dbReference type="PANTHER" id="PTHR43649:SF29">
    <property type="entry name" value="OSMOPROTECTIVE COMPOUNDS-BINDING PROTEIN GGTB"/>
    <property type="match status" value="1"/>
</dbReference>
<feature type="chain" id="PRO_5038909928" evidence="3">
    <location>
        <begin position="28"/>
        <end position="434"/>
    </location>
</feature>
<dbReference type="SUPFAM" id="SSF53850">
    <property type="entry name" value="Periplasmic binding protein-like II"/>
    <property type="match status" value="1"/>
</dbReference>
<proteinExistence type="inferred from homology"/>
<evidence type="ECO:0000256" key="2">
    <source>
        <dbReference type="ARBA" id="ARBA00022448"/>
    </source>
</evidence>
<dbReference type="PROSITE" id="PS51257">
    <property type="entry name" value="PROKAR_LIPOPROTEIN"/>
    <property type="match status" value="1"/>
</dbReference>
<feature type="signal peptide" evidence="3">
    <location>
        <begin position="1"/>
        <end position="27"/>
    </location>
</feature>
<sequence length="434" mass="45668">MRIPVKKSTSLLGVVALAAGLTLTACGGSDGGSGSDSSTVTIWSSVDQPVQDGLLKALESKVSGDGIKIEWKKVENINQLIMTKIQAGDTPDIAFIPQPGVVKDMASLDAIQPLDDVVSQADKDSMVPGTLEAGTVDGKLYGLLVSANVKGLIFYPKKAWEAAGYPTSVESIDDLNALTEQIKSDGNTPWCMGIESDTATGWPATDWFETLVAKYGGVDEYNSWVSHDTPFDSDVVRQAADEFSTLLFTEGNVLGGQEAIASTNFGTAGNPMFDKKGPGCWMYNQGSFITGFFPKDIVANLDDEVGVFGFPPATAGGDNPIIGGGDMATLLNDSDNAKKVLAALAATDIGNDAAPSSSFISPHKDFDASLYPNDLTRSYAEVISGTTAFLFDGSDQMPGEVGAGTFWKDMTAWISGQEDLDTALSNIDASWPSS</sequence>
<comment type="caution">
    <text evidence="4">The sequence shown here is derived from an EMBL/GenBank/DDBJ whole genome shotgun (WGS) entry which is preliminary data.</text>
</comment>
<dbReference type="AlphaFoldDB" id="A0A930VB62"/>
<accession>A0A930VB62</accession>
<dbReference type="RefSeq" id="WP_194707464.1">
    <property type="nucleotide sequence ID" value="NZ_JADKPN010000008.1"/>
</dbReference>
<protein>
    <submittedName>
        <fullName evidence="4">Carbohydrate ABC transporter substrate-binding protein</fullName>
    </submittedName>
</protein>
<evidence type="ECO:0000313" key="5">
    <source>
        <dbReference type="Proteomes" id="UP000640489"/>
    </source>
</evidence>
<dbReference type="Proteomes" id="UP000640489">
    <property type="component" value="Unassembled WGS sequence"/>
</dbReference>
<reference evidence="4" key="1">
    <citation type="submission" date="2020-11" db="EMBL/GenBank/DDBJ databases">
        <title>Nocardioides sp. nov., isolated from Soil of Cynanchum wilfordii Hemsley rhizosphere.</title>
        <authorList>
            <person name="Lee J.-S."/>
            <person name="Suh M.K."/>
            <person name="Kim J.-S."/>
        </authorList>
    </citation>
    <scope>NUCLEOTIDE SEQUENCE</scope>
    <source>
        <strain evidence="4">KCTC 19275</strain>
    </source>
</reference>
<dbReference type="PANTHER" id="PTHR43649">
    <property type="entry name" value="ARABINOSE-BINDING PROTEIN-RELATED"/>
    <property type="match status" value="1"/>
</dbReference>
<evidence type="ECO:0000313" key="4">
    <source>
        <dbReference type="EMBL" id="MBF4764289.1"/>
    </source>
</evidence>
<keyword evidence="2" id="KW-0813">Transport</keyword>
<dbReference type="InterPro" id="IPR050490">
    <property type="entry name" value="Bact_solute-bd_prot1"/>
</dbReference>